<dbReference type="PANTHER" id="PTHR31363:SF0">
    <property type="entry name" value="TRAF3-INTERACTING PROTEIN 1"/>
    <property type="match status" value="1"/>
</dbReference>
<protein>
    <recommendedName>
        <fullName evidence="2">TRAF3-interacting protein 1 C-terminal domain-containing protein</fullName>
    </recommendedName>
</protein>
<proteinExistence type="predicted"/>
<evidence type="ECO:0000256" key="1">
    <source>
        <dbReference type="SAM" id="Coils"/>
    </source>
</evidence>
<dbReference type="GO" id="GO:0005930">
    <property type="term" value="C:axoneme"/>
    <property type="evidence" value="ECO:0007669"/>
    <property type="project" value="TreeGrafter"/>
</dbReference>
<feature type="domain" description="TRAF3-interacting protein 1 C-terminal" evidence="2">
    <location>
        <begin position="17"/>
        <end position="123"/>
    </location>
</feature>
<organism evidence="3 4">
    <name type="scientific">Adiantum capillus-veneris</name>
    <name type="common">Maidenhair fern</name>
    <dbReference type="NCBI Taxonomy" id="13818"/>
    <lineage>
        <taxon>Eukaryota</taxon>
        <taxon>Viridiplantae</taxon>
        <taxon>Streptophyta</taxon>
        <taxon>Embryophyta</taxon>
        <taxon>Tracheophyta</taxon>
        <taxon>Polypodiopsida</taxon>
        <taxon>Polypodiidae</taxon>
        <taxon>Polypodiales</taxon>
        <taxon>Pteridineae</taxon>
        <taxon>Pteridaceae</taxon>
        <taxon>Vittarioideae</taxon>
        <taxon>Adiantum</taxon>
    </lineage>
</organism>
<gene>
    <name evidence="3" type="ORF">GOP47_0002442</name>
</gene>
<dbReference type="InterPro" id="IPR018799">
    <property type="entry name" value="TRAF3IP1"/>
</dbReference>
<dbReference type="GO" id="GO:0042073">
    <property type="term" value="P:intraciliary transport"/>
    <property type="evidence" value="ECO:0007669"/>
    <property type="project" value="TreeGrafter"/>
</dbReference>
<name>A0A9D4VAY1_ADICA</name>
<feature type="coiled-coil region" evidence="1">
    <location>
        <begin position="74"/>
        <end position="108"/>
    </location>
</feature>
<comment type="caution">
    <text evidence="3">The sequence shown here is derived from an EMBL/GenBank/DDBJ whole genome shotgun (WGS) entry which is preliminary data.</text>
</comment>
<dbReference type="Pfam" id="PF17749">
    <property type="entry name" value="MIP-T3_C"/>
    <property type="match status" value="1"/>
</dbReference>
<dbReference type="AlphaFoldDB" id="A0A9D4VAY1"/>
<dbReference type="GO" id="GO:0060271">
    <property type="term" value="P:cilium assembly"/>
    <property type="evidence" value="ECO:0007669"/>
    <property type="project" value="TreeGrafter"/>
</dbReference>
<dbReference type="GO" id="GO:0070507">
    <property type="term" value="P:regulation of microtubule cytoskeleton organization"/>
    <property type="evidence" value="ECO:0007669"/>
    <property type="project" value="TreeGrafter"/>
</dbReference>
<accession>A0A9D4VAY1</accession>
<reference evidence="3" key="1">
    <citation type="submission" date="2021-01" db="EMBL/GenBank/DDBJ databases">
        <title>Adiantum capillus-veneris genome.</title>
        <authorList>
            <person name="Fang Y."/>
            <person name="Liao Q."/>
        </authorList>
    </citation>
    <scope>NUCLEOTIDE SEQUENCE</scope>
    <source>
        <strain evidence="3">H3</strain>
        <tissue evidence="3">Leaf</tissue>
    </source>
</reference>
<dbReference type="Proteomes" id="UP000886520">
    <property type="component" value="Chromosome 3"/>
</dbReference>
<dbReference type="GO" id="GO:0030992">
    <property type="term" value="C:intraciliary transport particle B"/>
    <property type="evidence" value="ECO:0007669"/>
    <property type="project" value="TreeGrafter"/>
</dbReference>
<dbReference type="OrthoDB" id="10258914at2759"/>
<dbReference type="GO" id="GO:0008017">
    <property type="term" value="F:microtubule binding"/>
    <property type="evidence" value="ECO:0007669"/>
    <property type="project" value="InterPro"/>
</dbReference>
<dbReference type="GO" id="GO:0036064">
    <property type="term" value="C:ciliary basal body"/>
    <property type="evidence" value="ECO:0007669"/>
    <property type="project" value="TreeGrafter"/>
</dbReference>
<evidence type="ECO:0000313" key="3">
    <source>
        <dbReference type="EMBL" id="KAI5082699.1"/>
    </source>
</evidence>
<evidence type="ECO:0000313" key="4">
    <source>
        <dbReference type="Proteomes" id="UP000886520"/>
    </source>
</evidence>
<evidence type="ECO:0000259" key="2">
    <source>
        <dbReference type="Pfam" id="PF17749"/>
    </source>
</evidence>
<dbReference type="PANTHER" id="PTHR31363">
    <property type="entry name" value="TRAF3-INTERACTING PROTEIN 1"/>
    <property type="match status" value="1"/>
</dbReference>
<keyword evidence="1" id="KW-0175">Coiled coil</keyword>
<sequence length="148" mass="17193">METSDSTLALAKLNLGDENELNSLREIVHSLCQVANPLGKMIDFLKEDVETMNKEHQFWVKDLKVHQDQSDEERRVTEELLEDEAGELSELKEKIEYQQRRIFSLKGEILKNEETIMKYLRMVTSPNPELDLDSLLKKSCYANTFLSS</sequence>
<keyword evidence="4" id="KW-1185">Reference proteome</keyword>
<dbReference type="InterPro" id="IPR041476">
    <property type="entry name" value="TRAF3IP1_C"/>
</dbReference>
<dbReference type="EMBL" id="JABFUD020000002">
    <property type="protein sequence ID" value="KAI5082699.1"/>
    <property type="molecule type" value="Genomic_DNA"/>
</dbReference>